<evidence type="ECO:0000313" key="1">
    <source>
        <dbReference type="EMBL" id="SJM91569.1"/>
    </source>
</evidence>
<dbReference type="InterPro" id="IPR029069">
    <property type="entry name" value="HotDog_dom_sf"/>
</dbReference>
<dbReference type="CDD" id="cd01289">
    <property type="entry name" value="FabA_like"/>
    <property type="match status" value="1"/>
</dbReference>
<dbReference type="RefSeq" id="WP_179210171.1">
    <property type="nucleotide sequence ID" value="NZ_FUKJ01000147.1"/>
</dbReference>
<dbReference type="AlphaFoldDB" id="A0A1R4H5V9"/>
<dbReference type="Gene3D" id="3.10.129.10">
    <property type="entry name" value="Hotdog Thioesterase"/>
    <property type="match status" value="1"/>
</dbReference>
<dbReference type="Proteomes" id="UP000195442">
    <property type="component" value="Unassembled WGS sequence"/>
</dbReference>
<dbReference type="SUPFAM" id="SSF54637">
    <property type="entry name" value="Thioesterase/thiol ester dehydrase-isomerase"/>
    <property type="match status" value="1"/>
</dbReference>
<reference evidence="2" key="1">
    <citation type="submission" date="2017-02" db="EMBL/GenBank/DDBJ databases">
        <authorList>
            <person name="Daims H."/>
        </authorList>
    </citation>
    <scope>NUCLEOTIDE SEQUENCE [LARGE SCALE GENOMIC DNA]</scope>
</reference>
<organism evidence="1 2">
    <name type="scientific">Crenothrix polyspora</name>
    <dbReference type="NCBI Taxonomy" id="360316"/>
    <lineage>
        <taxon>Bacteria</taxon>
        <taxon>Pseudomonadati</taxon>
        <taxon>Pseudomonadota</taxon>
        <taxon>Gammaproteobacteria</taxon>
        <taxon>Methylococcales</taxon>
        <taxon>Crenotrichaceae</taxon>
        <taxon>Crenothrix</taxon>
    </lineage>
</organism>
<sequence>MIDYSDIAALIPHSGRMVLLDRIIDFDGHTLSAELIVRDDGLFGDKHSVPAWVGIEYMAQAIAAYAGIQSKLAGEPIKLGFLLGTRRYISNIANFAVGTILTIQVKNIIQDDKLGVFDCKIYGADIEISANLNVYQPPIETKLATTP</sequence>
<keyword evidence="2" id="KW-1185">Reference proteome</keyword>
<evidence type="ECO:0000313" key="2">
    <source>
        <dbReference type="Proteomes" id="UP000195442"/>
    </source>
</evidence>
<proteinExistence type="predicted"/>
<name>A0A1R4H5V9_9GAMM</name>
<dbReference type="EMBL" id="FUKJ01000147">
    <property type="protein sequence ID" value="SJM91569.1"/>
    <property type="molecule type" value="Genomic_DNA"/>
</dbReference>
<accession>A0A1R4H5V9</accession>
<dbReference type="Pfam" id="PF22817">
    <property type="entry name" value="ApeP-like"/>
    <property type="match status" value="1"/>
</dbReference>
<dbReference type="InterPro" id="IPR016776">
    <property type="entry name" value="ApeP-like_dehydratase"/>
</dbReference>
<protein>
    <submittedName>
        <fullName evidence="1">Beta-hydroxyacyl-(Acyl-carrier-protein) dehydratase FabA/FabZ</fullName>
    </submittedName>
</protein>
<gene>
    <name evidence="1" type="ORF">CRENPOLYSF2_2300003</name>
</gene>
<dbReference type="PIRSF" id="PIRSF020565">
    <property type="entry name" value="3Ho_Ac_ACP_DH_prd"/>
    <property type="match status" value="1"/>
</dbReference>